<dbReference type="InterPro" id="IPR025662">
    <property type="entry name" value="Sigma_54_int_dom_ATP-bd_1"/>
</dbReference>
<dbReference type="FunFam" id="1.10.8.60:FF:000014">
    <property type="entry name" value="DNA-binding transcriptional regulator NtrC"/>
    <property type="match status" value="1"/>
</dbReference>
<evidence type="ECO:0000256" key="5">
    <source>
        <dbReference type="ARBA" id="ARBA00023159"/>
    </source>
</evidence>
<keyword evidence="5" id="KW-0010">Activator</keyword>
<dbReference type="AlphaFoldDB" id="A0A6N7INY4"/>
<dbReference type="PANTHER" id="PTHR32071">
    <property type="entry name" value="TRANSCRIPTIONAL REGULATORY PROTEIN"/>
    <property type="match status" value="1"/>
</dbReference>
<dbReference type="GO" id="GO:0005524">
    <property type="term" value="F:ATP binding"/>
    <property type="evidence" value="ECO:0007669"/>
    <property type="project" value="UniProtKB-KW"/>
</dbReference>
<name>A0A6N7INY4_9FIRM</name>
<feature type="domain" description="Sigma-54 factor interaction" evidence="7">
    <location>
        <begin position="218"/>
        <end position="448"/>
    </location>
</feature>
<keyword evidence="4" id="KW-0238">DNA-binding</keyword>
<dbReference type="InterPro" id="IPR027417">
    <property type="entry name" value="P-loop_NTPase"/>
</dbReference>
<dbReference type="SMART" id="SM00091">
    <property type="entry name" value="PAS"/>
    <property type="match status" value="1"/>
</dbReference>
<dbReference type="Pfam" id="PF08448">
    <property type="entry name" value="PAS_4"/>
    <property type="match status" value="1"/>
</dbReference>
<dbReference type="NCBIfam" id="TIGR00229">
    <property type="entry name" value="sensory_box"/>
    <property type="match status" value="1"/>
</dbReference>
<dbReference type="Gene3D" id="1.10.8.60">
    <property type="match status" value="1"/>
</dbReference>
<dbReference type="PROSITE" id="PS00675">
    <property type="entry name" value="SIGMA54_INTERACT_1"/>
    <property type="match status" value="1"/>
</dbReference>
<keyword evidence="1" id="KW-0547">Nucleotide-binding</keyword>
<dbReference type="InterPro" id="IPR002197">
    <property type="entry name" value="HTH_Fis"/>
</dbReference>
<dbReference type="PROSITE" id="PS50045">
    <property type="entry name" value="SIGMA54_INTERACT_4"/>
    <property type="match status" value="1"/>
</dbReference>
<dbReference type="Pfam" id="PF00158">
    <property type="entry name" value="Sigma54_activat"/>
    <property type="match status" value="1"/>
</dbReference>
<dbReference type="InterPro" id="IPR035965">
    <property type="entry name" value="PAS-like_dom_sf"/>
</dbReference>
<evidence type="ECO:0000313" key="9">
    <source>
        <dbReference type="EMBL" id="MQL51694.1"/>
    </source>
</evidence>
<dbReference type="InterPro" id="IPR058031">
    <property type="entry name" value="AAA_lid_NorR"/>
</dbReference>
<evidence type="ECO:0000313" key="10">
    <source>
        <dbReference type="Proteomes" id="UP000441717"/>
    </source>
</evidence>
<dbReference type="PROSITE" id="PS00676">
    <property type="entry name" value="SIGMA54_INTERACT_2"/>
    <property type="match status" value="1"/>
</dbReference>
<dbReference type="PROSITE" id="PS00688">
    <property type="entry name" value="SIGMA54_INTERACT_3"/>
    <property type="match status" value="1"/>
</dbReference>
<evidence type="ECO:0000256" key="3">
    <source>
        <dbReference type="ARBA" id="ARBA00023015"/>
    </source>
</evidence>
<dbReference type="PRINTS" id="PR01590">
    <property type="entry name" value="HTHFIS"/>
</dbReference>
<evidence type="ECO:0000259" key="7">
    <source>
        <dbReference type="PROSITE" id="PS50045"/>
    </source>
</evidence>
<dbReference type="SMART" id="SM00382">
    <property type="entry name" value="AAA"/>
    <property type="match status" value="1"/>
</dbReference>
<dbReference type="Gene3D" id="3.30.450.20">
    <property type="entry name" value="PAS domain"/>
    <property type="match status" value="1"/>
</dbReference>
<dbReference type="PROSITE" id="PS50112">
    <property type="entry name" value="PAS"/>
    <property type="match status" value="1"/>
</dbReference>
<sequence length="540" mass="60756">MYLEKKLLVRDFLAEPSPEADLTGFDCRGEEILEHHILGIIPALREKNMVVVDDTGKPLGVLVLEQVVERLVDIIRDTEATLSAVLGVTDDVICMIDNQENVMGWNRKAELLYGIKCADILGRSIHNFFTNLVVTRVRREDREVYAEYHQPRSDTHVLINSLPIRRDGRVIGGVSAEKDVTEVIQLNRALSRASYQVKCLKEAIEKNEIKRVDPFGKLYGHHPRLKSVVDVVRRAAPTEAIIMIRGESGTGKEVLARAIHEASDRAGKPFVVVNCGAIPTELFESEIFGYEHGAFTGAGPRGKPGLLEMANEGTVFLDEIGELPLNLQVKLLRVLQERVFYRVGGSRPVSVNIRIIAATNRPLEEMVNSGEFREDLYYRLNVISVEMPPLRERRSDIPGLIYHFLQEYCQLYGKNISRVEPGVVAALISYSWPGNVRELKNTVERMVVLAEKEVITERDLPKYLQEHALTYDLPRESAPSDLSAAAQRTEREIILKALKDAGGNRTVTARILGVPRSTLYYKMNRLGLLKGNKRFGSQQK</sequence>
<proteinExistence type="predicted"/>
<dbReference type="SUPFAM" id="SSF55785">
    <property type="entry name" value="PYP-like sensor domain (PAS domain)"/>
    <property type="match status" value="1"/>
</dbReference>
<dbReference type="Gene3D" id="3.40.50.300">
    <property type="entry name" value="P-loop containing nucleotide triphosphate hydrolases"/>
    <property type="match status" value="1"/>
</dbReference>
<dbReference type="InterPro" id="IPR013656">
    <property type="entry name" value="PAS_4"/>
</dbReference>
<keyword evidence="10" id="KW-1185">Reference proteome</keyword>
<evidence type="ECO:0000256" key="4">
    <source>
        <dbReference type="ARBA" id="ARBA00023125"/>
    </source>
</evidence>
<dbReference type="InterPro" id="IPR000014">
    <property type="entry name" value="PAS"/>
</dbReference>
<dbReference type="SUPFAM" id="SSF52540">
    <property type="entry name" value="P-loop containing nucleoside triphosphate hydrolases"/>
    <property type="match status" value="1"/>
</dbReference>
<dbReference type="InterPro" id="IPR002078">
    <property type="entry name" value="Sigma_54_int"/>
</dbReference>
<comment type="caution">
    <text evidence="9">The sequence shown here is derived from an EMBL/GenBank/DDBJ whole genome shotgun (WGS) entry which is preliminary data.</text>
</comment>
<gene>
    <name evidence="9" type="ORF">GFC01_05340</name>
</gene>
<keyword evidence="2" id="KW-0067">ATP-binding</keyword>
<dbReference type="InterPro" id="IPR009057">
    <property type="entry name" value="Homeodomain-like_sf"/>
</dbReference>
<dbReference type="CDD" id="cd00130">
    <property type="entry name" value="PAS"/>
    <property type="match status" value="1"/>
</dbReference>
<reference evidence="9 10" key="1">
    <citation type="submission" date="2019-10" db="EMBL/GenBank/DDBJ databases">
        <title>Comparative genomics of sulfur disproportionating microorganisms.</title>
        <authorList>
            <person name="Ward L.M."/>
            <person name="Bertran E."/>
            <person name="Johnston D."/>
        </authorList>
    </citation>
    <scope>NUCLEOTIDE SEQUENCE [LARGE SCALE GENOMIC DNA]</scope>
    <source>
        <strain evidence="9 10">DSM 14055</strain>
    </source>
</reference>
<dbReference type="Pfam" id="PF02954">
    <property type="entry name" value="HTH_8"/>
    <property type="match status" value="1"/>
</dbReference>
<dbReference type="Pfam" id="PF25601">
    <property type="entry name" value="AAA_lid_14"/>
    <property type="match status" value="1"/>
</dbReference>
<dbReference type="SUPFAM" id="SSF46689">
    <property type="entry name" value="Homeodomain-like"/>
    <property type="match status" value="1"/>
</dbReference>
<dbReference type="Gene3D" id="1.10.10.60">
    <property type="entry name" value="Homeodomain-like"/>
    <property type="match status" value="1"/>
</dbReference>
<dbReference type="EMBL" id="WHYR01000010">
    <property type="protein sequence ID" value="MQL51694.1"/>
    <property type="molecule type" value="Genomic_DNA"/>
</dbReference>
<evidence type="ECO:0000259" key="8">
    <source>
        <dbReference type="PROSITE" id="PS50112"/>
    </source>
</evidence>
<feature type="domain" description="PAS" evidence="8">
    <location>
        <begin position="78"/>
        <end position="143"/>
    </location>
</feature>
<dbReference type="GO" id="GO:0043565">
    <property type="term" value="F:sequence-specific DNA binding"/>
    <property type="evidence" value="ECO:0007669"/>
    <property type="project" value="InterPro"/>
</dbReference>
<evidence type="ECO:0000256" key="2">
    <source>
        <dbReference type="ARBA" id="ARBA00022840"/>
    </source>
</evidence>
<dbReference type="InterPro" id="IPR025943">
    <property type="entry name" value="Sigma_54_int_dom_ATP-bd_2"/>
</dbReference>
<protein>
    <submittedName>
        <fullName evidence="9">PAS domain S-box protein</fullName>
    </submittedName>
</protein>
<keyword evidence="3" id="KW-0805">Transcription regulation</keyword>
<dbReference type="OrthoDB" id="1803236at2"/>
<dbReference type="InterPro" id="IPR025944">
    <property type="entry name" value="Sigma_54_int_dom_CS"/>
</dbReference>
<evidence type="ECO:0000256" key="1">
    <source>
        <dbReference type="ARBA" id="ARBA00022741"/>
    </source>
</evidence>
<dbReference type="RefSeq" id="WP_152945623.1">
    <property type="nucleotide sequence ID" value="NZ_WHYR01000010.1"/>
</dbReference>
<dbReference type="FunFam" id="3.40.50.300:FF:000006">
    <property type="entry name" value="DNA-binding transcriptional regulator NtrC"/>
    <property type="match status" value="1"/>
</dbReference>
<keyword evidence="6" id="KW-0804">Transcription</keyword>
<evidence type="ECO:0000256" key="6">
    <source>
        <dbReference type="ARBA" id="ARBA00023163"/>
    </source>
</evidence>
<organism evidence="9 10">
    <name type="scientific">Desulfofundulus thermobenzoicus</name>
    <dbReference type="NCBI Taxonomy" id="29376"/>
    <lineage>
        <taxon>Bacteria</taxon>
        <taxon>Bacillati</taxon>
        <taxon>Bacillota</taxon>
        <taxon>Clostridia</taxon>
        <taxon>Eubacteriales</taxon>
        <taxon>Peptococcaceae</taxon>
        <taxon>Desulfofundulus</taxon>
    </lineage>
</organism>
<dbReference type="InterPro" id="IPR003593">
    <property type="entry name" value="AAA+_ATPase"/>
</dbReference>
<dbReference type="GO" id="GO:0006355">
    <property type="term" value="P:regulation of DNA-templated transcription"/>
    <property type="evidence" value="ECO:0007669"/>
    <property type="project" value="InterPro"/>
</dbReference>
<dbReference type="CDD" id="cd00009">
    <property type="entry name" value="AAA"/>
    <property type="match status" value="1"/>
</dbReference>
<dbReference type="Proteomes" id="UP000441717">
    <property type="component" value="Unassembled WGS sequence"/>
</dbReference>
<accession>A0A6N7INY4</accession>